<feature type="domain" description="Nudix hydrolase" evidence="7">
    <location>
        <begin position="44"/>
        <end position="178"/>
    </location>
</feature>
<keyword evidence="4" id="KW-0378">Hydrolase</keyword>
<reference evidence="8 9" key="1">
    <citation type="submission" date="2017-08" db="EMBL/GenBank/DDBJ databases">
        <title>Lysobacter sylvestris genome.</title>
        <authorList>
            <person name="Zhang D.-C."/>
            <person name="Albuquerque L."/>
            <person name="Franca L."/>
            <person name="Froufe H.J.C."/>
            <person name="Barroso C."/>
            <person name="Egas C."/>
            <person name="Da Costa M."/>
            <person name="Margesin R."/>
        </authorList>
    </citation>
    <scope>NUCLEOTIDE SEQUENCE [LARGE SCALE GENOMIC DNA]</scope>
    <source>
        <strain evidence="8 9">AM20-91</strain>
    </source>
</reference>
<dbReference type="AlphaFoldDB" id="A0A2K1PY42"/>
<comment type="cofactor">
    <cofactor evidence="2">
        <name>Mg(2+)</name>
        <dbReference type="ChEBI" id="CHEBI:18420"/>
    </cofactor>
</comment>
<comment type="caution">
    <text evidence="8">The sequence shown here is derived from an EMBL/GenBank/DDBJ whole genome shotgun (WGS) entry which is preliminary data.</text>
</comment>
<dbReference type="PANTHER" id="PTHR12992">
    <property type="entry name" value="NUDIX HYDROLASE"/>
    <property type="match status" value="1"/>
</dbReference>
<comment type="cofactor">
    <cofactor evidence="1">
        <name>Mn(2+)</name>
        <dbReference type="ChEBI" id="CHEBI:29035"/>
    </cofactor>
</comment>
<evidence type="ECO:0000256" key="2">
    <source>
        <dbReference type="ARBA" id="ARBA00001946"/>
    </source>
</evidence>
<dbReference type="Gene3D" id="3.90.79.10">
    <property type="entry name" value="Nucleoside Triphosphate Pyrophosphohydrolase"/>
    <property type="match status" value="1"/>
</dbReference>
<dbReference type="InterPro" id="IPR045121">
    <property type="entry name" value="CoAse"/>
</dbReference>
<keyword evidence="3" id="KW-0479">Metal-binding</keyword>
<evidence type="ECO:0000256" key="6">
    <source>
        <dbReference type="ARBA" id="ARBA00023211"/>
    </source>
</evidence>
<dbReference type="SUPFAM" id="SSF55811">
    <property type="entry name" value="Nudix"/>
    <property type="match status" value="1"/>
</dbReference>
<gene>
    <name evidence="8" type="ORF">Lysil_1869</name>
</gene>
<evidence type="ECO:0000313" key="8">
    <source>
        <dbReference type="EMBL" id="PNS07693.1"/>
    </source>
</evidence>
<keyword evidence="9" id="KW-1185">Reference proteome</keyword>
<evidence type="ECO:0000259" key="7">
    <source>
        <dbReference type="PROSITE" id="PS51462"/>
    </source>
</evidence>
<dbReference type="InterPro" id="IPR000086">
    <property type="entry name" value="NUDIX_hydrolase_dom"/>
</dbReference>
<evidence type="ECO:0000256" key="1">
    <source>
        <dbReference type="ARBA" id="ARBA00001936"/>
    </source>
</evidence>
<keyword evidence="5" id="KW-0460">Magnesium</keyword>
<dbReference type="Proteomes" id="UP000236220">
    <property type="component" value="Unassembled WGS sequence"/>
</dbReference>
<dbReference type="Pfam" id="PF00293">
    <property type="entry name" value="NUDIX"/>
    <property type="match status" value="1"/>
</dbReference>
<organism evidence="8 9">
    <name type="scientific">Solilutibacter silvestris</name>
    <dbReference type="NCBI Taxonomy" id="1645665"/>
    <lineage>
        <taxon>Bacteria</taxon>
        <taxon>Pseudomonadati</taxon>
        <taxon>Pseudomonadota</taxon>
        <taxon>Gammaproteobacteria</taxon>
        <taxon>Lysobacterales</taxon>
        <taxon>Lysobacteraceae</taxon>
        <taxon>Solilutibacter</taxon>
    </lineage>
</organism>
<evidence type="ECO:0000256" key="3">
    <source>
        <dbReference type="ARBA" id="ARBA00022723"/>
    </source>
</evidence>
<dbReference type="GO" id="GO:0010945">
    <property type="term" value="F:coenzyme A diphosphatase activity"/>
    <property type="evidence" value="ECO:0007669"/>
    <property type="project" value="InterPro"/>
</dbReference>
<evidence type="ECO:0000256" key="4">
    <source>
        <dbReference type="ARBA" id="ARBA00022801"/>
    </source>
</evidence>
<dbReference type="PANTHER" id="PTHR12992:SF11">
    <property type="entry name" value="MITOCHONDRIAL COENZYME A DIPHOSPHATASE NUDT8"/>
    <property type="match status" value="1"/>
</dbReference>
<keyword evidence="6" id="KW-0464">Manganese</keyword>
<dbReference type="CDD" id="cd03426">
    <property type="entry name" value="NUDIX_CoAse_Nudt7"/>
    <property type="match status" value="1"/>
</dbReference>
<dbReference type="PROSITE" id="PS51462">
    <property type="entry name" value="NUDIX"/>
    <property type="match status" value="1"/>
</dbReference>
<proteinExistence type="predicted"/>
<accession>A0A2K1PY42</accession>
<evidence type="ECO:0000256" key="5">
    <source>
        <dbReference type="ARBA" id="ARBA00022842"/>
    </source>
</evidence>
<name>A0A2K1PY42_9GAMM</name>
<dbReference type="GO" id="GO:0046872">
    <property type="term" value="F:metal ion binding"/>
    <property type="evidence" value="ECO:0007669"/>
    <property type="project" value="UniProtKB-KW"/>
</dbReference>
<dbReference type="InterPro" id="IPR015797">
    <property type="entry name" value="NUDIX_hydrolase-like_dom_sf"/>
</dbReference>
<evidence type="ECO:0000313" key="9">
    <source>
        <dbReference type="Proteomes" id="UP000236220"/>
    </source>
</evidence>
<sequence length="209" mass="23247">MTRDRDDDPLLRRLRRVLHPLDALPTGEGANAPLMRAWFGIETFREAAVLIGLVPRDDGWKVLLTLRTDRLRHHGGQVAFPGGARDPGDATAIVTALRETREELDIPAALIHPLGALDPMATVSGFRVTPIIAWIDPGHIAKPDPREVADAFEVSFDALRDPANLGQVEMKMGDDVRHILEYRLPPSLSPHRIWGASAMMLDELRQRLE</sequence>
<protein>
    <submittedName>
        <fullName evidence="8">NUDIX domain-containing protein</fullName>
    </submittedName>
</protein>
<dbReference type="EMBL" id="NPZB01000002">
    <property type="protein sequence ID" value="PNS07693.1"/>
    <property type="molecule type" value="Genomic_DNA"/>
</dbReference>